<dbReference type="InterPro" id="IPR011335">
    <property type="entry name" value="Restrct_endonuc-II-like"/>
</dbReference>
<evidence type="ECO:0000256" key="1">
    <source>
        <dbReference type="SAM" id="MobiDB-lite"/>
    </source>
</evidence>
<dbReference type="Proteomes" id="UP001233314">
    <property type="component" value="Unassembled WGS sequence"/>
</dbReference>
<evidence type="ECO:0000313" key="2">
    <source>
        <dbReference type="EMBL" id="MDO7867529.1"/>
    </source>
</evidence>
<keyword evidence="3" id="KW-1185">Reference proteome</keyword>
<evidence type="ECO:0008006" key="4">
    <source>
        <dbReference type="Google" id="ProtNLM"/>
    </source>
</evidence>
<dbReference type="SUPFAM" id="SSF52980">
    <property type="entry name" value="Restriction endonuclease-like"/>
    <property type="match status" value="1"/>
</dbReference>
<dbReference type="EMBL" id="JAUQTA010000001">
    <property type="protein sequence ID" value="MDO7867529.1"/>
    <property type="molecule type" value="Genomic_DNA"/>
</dbReference>
<feature type="region of interest" description="Disordered" evidence="1">
    <location>
        <begin position="292"/>
        <end position="315"/>
    </location>
</feature>
<dbReference type="RefSeq" id="WP_305026924.1">
    <property type="nucleotide sequence ID" value="NZ_JAUQTA010000001.1"/>
</dbReference>
<reference evidence="2 3" key="1">
    <citation type="submission" date="2023-07" db="EMBL/GenBank/DDBJ databases">
        <title>Nocardioides sp. nov WY-20 isolated from soil.</title>
        <authorList>
            <person name="Liu B."/>
            <person name="Wan Y."/>
        </authorList>
    </citation>
    <scope>NUCLEOTIDE SEQUENCE [LARGE SCALE GENOMIC DNA]</scope>
    <source>
        <strain evidence="2 3">WY-20</strain>
    </source>
</reference>
<gene>
    <name evidence="2" type="ORF">Q5722_04015</name>
</gene>
<organism evidence="2 3">
    <name type="scientific">Nocardioides jiangxiensis</name>
    <dbReference type="NCBI Taxonomy" id="3064524"/>
    <lineage>
        <taxon>Bacteria</taxon>
        <taxon>Bacillati</taxon>
        <taxon>Actinomycetota</taxon>
        <taxon>Actinomycetes</taxon>
        <taxon>Propionibacteriales</taxon>
        <taxon>Nocardioidaceae</taxon>
        <taxon>Nocardioides</taxon>
    </lineage>
</organism>
<name>A0ABT9AY82_9ACTN</name>
<accession>A0ABT9AY82</accession>
<comment type="caution">
    <text evidence="2">The sequence shown here is derived from an EMBL/GenBank/DDBJ whole genome shotgun (WGS) entry which is preliminary data.</text>
</comment>
<evidence type="ECO:0000313" key="3">
    <source>
        <dbReference type="Proteomes" id="UP001233314"/>
    </source>
</evidence>
<proteinExistence type="predicted"/>
<protein>
    <recommendedName>
        <fullName evidence="4">DUF559 domain-containing protein</fullName>
    </recommendedName>
</protein>
<dbReference type="Gene3D" id="3.40.960.10">
    <property type="entry name" value="VSR Endonuclease"/>
    <property type="match status" value="1"/>
</dbReference>
<sequence>MDHAATGLDTGRPFTRAAGRRAGLTDRQLGSARFTRILDGIYVDAAVPLSPAVMAAALSLATPPGSIVSHASAARWWGFPIPSLADEHVTVRSREHRFKRQGVTCHVARGSERFHHAADVLVSSPAQCFVELASLLSLVDLVVVGDWLVRTRRLRPADLIRFCDASTTRRAAAARRAAAFVRDGVDSPMESRLRVLLVLAGLPEPVVNLSIRDVRGIPVRRYDLSWPAVRLVVEYDGRHHVERIEQWEKDLARREQIEDDDWRILVITSKGIYERPGDTVARVHRQLLLRRMPGTPRHPRGEWRRHFPERPQPSR</sequence>
<feature type="compositionally biased region" description="Basic and acidic residues" evidence="1">
    <location>
        <begin position="299"/>
        <end position="309"/>
    </location>
</feature>